<dbReference type="PROSITE" id="PS51257">
    <property type="entry name" value="PROKAR_LIPOPROTEIN"/>
    <property type="match status" value="1"/>
</dbReference>
<dbReference type="Proteomes" id="UP000591131">
    <property type="component" value="Unassembled WGS sequence"/>
</dbReference>
<gene>
    <name evidence="2" type="ORF">FOL47_009795</name>
</gene>
<dbReference type="OrthoDB" id="1920326at2759"/>
<proteinExistence type="predicted"/>
<feature type="region of interest" description="Disordered" evidence="1">
    <location>
        <begin position="350"/>
        <end position="388"/>
    </location>
</feature>
<organism evidence="2 3">
    <name type="scientific">Perkinsus chesapeaki</name>
    <name type="common">Clam parasite</name>
    <name type="synonym">Perkinsus andrewsi</name>
    <dbReference type="NCBI Taxonomy" id="330153"/>
    <lineage>
        <taxon>Eukaryota</taxon>
        <taxon>Sar</taxon>
        <taxon>Alveolata</taxon>
        <taxon>Perkinsozoa</taxon>
        <taxon>Perkinsea</taxon>
        <taxon>Perkinsida</taxon>
        <taxon>Perkinsidae</taxon>
        <taxon>Perkinsus</taxon>
    </lineage>
</organism>
<accession>A0A7J6L6D1</accession>
<evidence type="ECO:0000313" key="2">
    <source>
        <dbReference type="EMBL" id="KAF4654736.1"/>
    </source>
</evidence>
<sequence length="701" mass="78443">MDNKLGYLVALIADEGFIMSVLAVGSCSLGELATGLRELKGRVPVDNNGDPREPYFTVYLDRGCCGREGEAVKRLFIKNTGCTVNLRVRLDCLHAQMRLTRSVSSTNHCRFGLFCRRIARAFFCSSKEDEEKARAEHIQKGGDGHLSHEQKRKRVRRFIPQPELLESRLAKVVQHFYRLDIDSESHHPASSTSDMLQQKLSEPLLGASFWPTYRSLLGHVKAGCLSDFNAEEVCTLDASGSFRWCRGTNRSENRHGVWRRDLSGVSILSPTMMDARLLWRGVFANRRLQNKLDPDVQTLPIPLAPKEAGSQLRGRVKLSDNPVTFGSEYLKATNEKPCQTTFCEWLREGNTGEDEATEGKEHCQGEYEDEGSDDGSSVSSDTAESASDIGERLRSLMNSGTTKGKILKMTGPRAAPHPVPLSKWTPLVKGIIGELVAEVGHQKPDEIYKRYQKRAFSELHDALEGKSDKPPLPLHDVTPQDIRVYARELCRLRSHVPITVNAMQQEVMLEREFRVQDSQQDIVRAEIKSAVVNLVGNNPPDRPAPVTGDDIVNDWKGQKARKDKVKDKPEPPPERDALSERCQQKENDSQNGNIGRGGIMSMVCKFCKKPKAKGYNDHDYSDGSRYGICPMQPQKDMPDPAVVAYARGSAKELLVEGINVKKGTRHCRLCGIPLSAVIRDKEGNFLPGHERFSDEELVFHD</sequence>
<comment type="caution">
    <text evidence="2">The sequence shown here is derived from an EMBL/GenBank/DDBJ whole genome shotgun (WGS) entry which is preliminary data.</text>
</comment>
<name>A0A7J6L6D1_PERCH</name>
<keyword evidence="3" id="KW-1185">Reference proteome</keyword>
<feature type="region of interest" description="Disordered" evidence="1">
    <location>
        <begin position="534"/>
        <end position="594"/>
    </location>
</feature>
<evidence type="ECO:0000313" key="3">
    <source>
        <dbReference type="Proteomes" id="UP000591131"/>
    </source>
</evidence>
<feature type="compositionally biased region" description="Basic and acidic residues" evidence="1">
    <location>
        <begin position="564"/>
        <end position="588"/>
    </location>
</feature>
<feature type="compositionally biased region" description="Low complexity" evidence="1">
    <location>
        <begin position="374"/>
        <end position="388"/>
    </location>
</feature>
<protein>
    <submittedName>
        <fullName evidence="2">Uncharacterized protein</fullName>
    </submittedName>
</protein>
<reference evidence="2 3" key="1">
    <citation type="submission" date="2020-04" db="EMBL/GenBank/DDBJ databases">
        <title>Perkinsus chesapeaki whole genome sequence.</title>
        <authorList>
            <person name="Bogema D.R."/>
        </authorList>
    </citation>
    <scope>NUCLEOTIDE SEQUENCE [LARGE SCALE GENOMIC DNA]</scope>
    <source>
        <strain evidence="2">ATCC PRA-425</strain>
    </source>
</reference>
<dbReference type="EMBL" id="JAAPAO010000709">
    <property type="protein sequence ID" value="KAF4654736.1"/>
    <property type="molecule type" value="Genomic_DNA"/>
</dbReference>
<evidence type="ECO:0000256" key="1">
    <source>
        <dbReference type="SAM" id="MobiDB-lite"/>
    </source>
</evidence>
<dbReference type="AlphaFoldDB" id="A0A7J6L6D1"/>